<feature type="chain" id="PRO_5045589825" description="Hydrolase" evidence="2">
    <location>
        <begin position="25"/>
        <end position="479"/>
    </location>
</feature>
<dbReference type="RefSeq" id="WP_344620396.1">
    <property type="nucleotide sequence ID" value="NZ_BAAARV010000132.1"/>
</dbReference>
<dbReference type="SUPFAM" id="SSF52317">
    <property type="entry name" value="Class I glutamine amidotransferase-like"/>
    <property type="match status" value="1"/>
</dbReference>
<keyword evidence="2" id="KW-0732">Signal</keyword>
<feature type="compositionally biased region" description="Gly residues" evidence="1">
    <location>
        <begin position="326"/>
        <end position="336"/>
    </location>
</feature>
<evidence type="ECO:0000313" key="4">
    <source>
        <dbReference type="Proteomes" id="UP001501444"/>
    </source>
</evidence>
<dbReference type="InterPro" id="IPR029062">
    <property type="entry name" value="Class_I_gatase-like"/>
</dbReference>
<organism evidence="3 4">
    <name type="scientific">Dactylosporangium salmoneum</name>
    <dbReference type="NCBI Taxonomy" id="53361"/>
    <lineage>
        <taxon>Bacteria</taxon>
        <taxon>Bacillati</taxon>
        <taxon>Actinomycetota</taxon>
        <taxon>Actinomycetes</taxon>
        <taxon>Micromonosporales</taxon>
        <taxon>Micromonosporaceae</taxon>
        <taxon>Dactylosporangium</taxon>
    </lineage>
</organism>
<dbReference type="Proteomes" id="UP001501444">
    <property type="component" value="Unassembled WGS sequence"/>
</dbReference>
<dbReference type="EMBL" id="BAAARV010000132">
    <property type="protein sequence ID" value="GAA2393106.1"/>
    <property type="molecule type" value="Genomic_DNA"/>
</dbReference>
<feature type="compositionally biased region" description="Pro residues" evidence="1">
    <location>
        <begin position="314"/>
        <end position="325"/>
    </location>
</feature>
<evidence type="ECO:0000256" key="1">
    <source>
        <dbReference type="SAM" id="MobiDB-lite"/>
    </source>
</evidence>
<keyword evidence="4" id="KW-1185">Reference proteome</keyword>
<comment type="caution">
    <text evidence="3">The sequence shown here is derived from an EMBL/GenBank/DDBJ whole genome shotgun (WGS) entry which is preliminary data.</text>
</comment>
<protein>
    <recommendedName>
        <fullName evidence="5">Hydrolase</fullName>
    </recommendedName>
</protein>
<feature type="signal peptide" evidence="2">
    <location>
        <begin position="1"/>
        <end position="24"/>
    </location>
</feature>
<evidence type="ECO:0008006" key="5">
    <source>
        <dbReference type="Google" id="ProtNLM"/>
    </source>
</evidence>
<evidence type="ECO:0000256" key="2">
    <source>
        <dbReference type="SAM" id="SignalP"/>
    </source>
</evidence>
<proteinExistence type="predicted"/>
<dbReference type="Gene3D" id="2.60.120.260">
    <property type="entry name" value="Galactose-binding domain-like"/>
    <property type="match status" value="1"/>
</dbReference>
<accession>A0ABN3I212</accession>
<sequence length="479" mass="48837">MLHRALLAAAIVAAGTAAVVVAQAGPSQAAATHRVLFDNSKAETAGNADWIISTSQPDPLGQNANPTGETSWTGALSSWGVALQRTGQYSLKTLPAGNTITYGGTGALDLKNFDEFVMPEPNSPLSAAEKTAIMRFVQAGGGFFLIVDHTGSDRNNDGWDSVRIANDLLTNNGVDNTDPFGFSVDVNNIGTENPAAISSSTDPVINGPFGTVRGSIIRNGSTQTLHPADNPAVKGLVYRSGFTPGGTTGAFFTTSAFGAGRVAVWGDSSPIDDGTGQSGNTLFDGWNDTAGTNAALALNATAWLAGSGTTTPPTTTPPTSTPPTTPGGGGCPGGQLFGNPGFETGSASPWTASSGVVNSDSTYPAHGGSWKAWLDGYGSAHTDTLSQTVTIPSGCTRATLTFWLRVDTEETGSTAYDKLTVTAGSSTLATYSNVDASTGYQQKTLTVTGTGSVKIGFTGVEGSKLATSFLIDDLSLVPA</sequence>
<evidence type="ECO:0000313" key="3">
    <source>
        <dbReference type="EMBL" id="GAA2393106.1"/>
    </source>
</evidence>
<name>A0ABN3I212_9ACTN</name>
<reference evidence="3 4" key="1">
    <citation type="journal article" date="2019" name="Int. J. Syst. Evol. Microbiol.">
        <title>The Global Catalogue of Microorganisms (GCM) 10K type strain sequencing project: providing services to taxonomists for standard genome sequencing and annotation.</title>
        <authorList>
            <consortium name="The Broad Institute Genomics Platform"/>
            <consortium name="The Broad Institute Genome Sequencing Center for Infectious Disease"/>
            <person name="Wu L."/>
            <person name="Ma J."/>
        </authorList>
    </citation>
    <scope>NUCLEOTIDE SEQUENCE [LARGE SCALE GENOMIC DNA]</scope>
    <source>
        <strain evidence="3 4">JCM 3272</strain>
    </source>
</reference>
<feature type="region of interest" description="Disordered" evidence="1">
    <location>
        <begin position="306"/>
        <end position="353"/>
    </location>
</feature>
<gene>
    <name evidence="3" type="ORF">GCM10010170_106120</name>
</gene>